<name>A0A0C3A5X2_9AGAM</name>
<proteinExistence type="predicted"/>
<reference evidence="2" key="2">
    <citation type="submission" date="2015-01" db="EMBL/GenBank/DDBJ databases">
        <title>Evolutionary Origins and Diversification of the Mycorrhizal Mutualists.</title>
        <authorList>
            <consortium name="DOE Joint Genome Institute"/>
            <consortium name="Mycorrhizal Genomics Consortium"/>
            <person name="Kohler A."/>
            <person name="Kuo A."/>
            <person name="Nagy L.G."/>
            <person name="Floudas D."/>
            <person name="Copeland A."/>
            <person name="Barry K.W."/>
            <person name="Cichocki N."/>
            <person name="Veneault-Fourrey C."/>
            <person name="LaButti K."/>
            <person name="Lindquist E.A."/>
            <person name="Lipzen A."/>
            <person name="Lundell T."/>
            <person name="Morin E."/>
            <person name="Murat C."/>
            <person name="Riley R."/>
            <person name="Ohm R."/>
            <person name="Sun H."/>
            <person name="Tunlid A."/>
            <person name="Henrissat B."/>
            <person name="Grigoriev I.V."/>
            <person name="Hibbett D.S."/>
            <person name="Martin F."/>
        </authorList>
    </citation>
    <scope>NUCLEOTIDE SEQUENCE [LARGE SCALE GENOMIC DNA]</scope>
    <source>
        <strain evidence="2">Foug A</strain>
    </source>
</reference>
<dbReference type="InParanoid" id="A0A0C3A5X2"/>
<gene>
    <name evidence="1" type="ORF">SCLCIDRAFT_1217126</name>
</gene>
<dbReference type="Proteomes" id="UP000053989">
    <property type="component" value="Unassembled WGS sequence"/>
</dbReference>
<dbReference type="EMBL" id="KN822066">
    <property type="protein sequence ID" value="KIM60097.1"/>
    <property type="molecule type" value="Genomic_DNA"/>
</dbReference>
<sequence>MSPQGVTVLPHLISTIYFSFFEATLSLPPASVPSRSHLDPVRIECRELDTAVCTLVFCLILDRARSVRNSVLLGSNVPLIAATKEKYMDPYSQVSHTAGSMTATCFSL</sequence>
<evidence type="ECO:0000313" key="2">
    <source>
        <dbReference type="Proteomes" id="UP000053989"/>
    </source>
</evidence>
<organism evidence="1 2">
    <name type="scientific">Scleroderma citrinum Foug A</name>
    <dbReference type="NCBI Taxonomy" id="1036808"/>
    <lineage>
        <taxon>Eukaryota</taxon>
        <taxon>Fungi</taxon>
        <taxon>Dikarya</taxon>
        <taxon>Basidiomycota</taxon>
        <taxon>Agaricomycotina</taxon>
        <taxon>Agaricomycetes</taxon>
        <taxon>Agaricomycetidae</taxon>
        <taxon>Boletales</taxon>
        <taxon>Sclerodermatineae</taxon>
        <taxon>Sclerodermataceae</taxon>
        <taxon>Scleroderma</taxon>
    </lineage>
</organism>
<protein>
    <submittedName>
        <fullName evidence="1">Uncharacterized protein</fullName>
    </submittedName>
</protein>
<keyword evidence="2" id="KW-1185">Reference proteome</keyword>
<dbReference type="HOGENOM" id="CLU_2198558_0_0_1"/>
<evidence type="ECO:0000313" key="1">
    <source>
        <dbReference type="EMBL" id="KIM60097.1"/>
    </source>
</evidence>
<dbReference type="AlphaFoldDB" id="A0A0C3A5X2"/>
<accession>A0A0C3A5X2</accession>
<reference evidence="1 2" key="1">
    <citation type="submission" date="2014-04" db="EMBL/GenBank/DDBJ databases">
        <authorList>
            <consortium name="DOE Joint Genome Institute"/>
            <person name="Kuo A."/>
            <person name="Kohler A."/>
            <person name="Nagy L.G."/>
            <person name="Floudas D."/>
            <person name="Copeland A."/>
            <person name="Barry K.W."/>
            <person name="Cichocki N."/>
            <person name="Veneault-Fourrey C."/>
            <person name="LaButti K."/>
            <person name="Lindquist E.A."/>
            <person name="Lipzen A."/>
            <person name="Lundell T."/>
            <person name="Morin E."/>
            <person name="Murat C."/>
            <person name="Sun H."/>
            <person name="Tunlid A."/>
            <person name="Henrissat B."/>
            <person name="Grigoriev I.V."/>
            <person name="Hibbett D.S."/>
            <person name="Martin F."/>
            <person name="Nordberg H.P."/>
            <person name="Cantor M.N."/>
            <person name="Hua S.X."/>
        </authorList>
    </citation>
    <scope>NUCLEOTIDE SEQUENCE [LARGE SCALE GENOMIC DNA]</scope>
    <source>
        <strain evidence="1 2">Foug A</strain>
    </source>
</reference>